<dbReference type="Proteomes" id="UP000070520">
    <property type="component" value="Unassembled WGS sequence"/>
</dbReference>
<sequence>MRRYREGDFVRTPEGLFFGVKGLLHPNHGVIAFLRHVPDQQGGREKEGIRYRKIHPLKNKYEYLRKNHPNYLHYSQRLDREIQTVPIKKIEEVYKPVEQLAELIKRENRLSILEKSAVKLSEKIMDESQIKMESIGVTGSLLVGLDTRESDIDLIIYGEEEGRRAYSALRDLRNSDKQISPYDLENGVRIAKSRWPQANLQIEKLAMIESEKLLHGTFENRGFFIKLVKDWKDIRSKYEDYTYFNLGRTKIIGIISDDVNSIFTPCSYGVEESQTLGNKDYDIKKIVSFRGKFPEQAKKGDKIRAEGRIEKVVHGDGEYLRLILEEPQDYLIPINK</sequence>
<dbReference type="InterPro" id="IPR043519">
    <property type="entry name" value="NT_sf"/>
</dbReference>
<dbReference type="EMBL" id="LHXW01000011">
    <property type="protein sequence ID" value="KXB00163.1"/>
    <property type="molecule type" value="Genomic_DNA"/>
</dbReference>
<organism evidence="2 3">
    <name type="scientific">candidate division MSBL1 archaeon SCGC-AAA261C02</name>
    <dbReference type="NCBI Taxonomy" id="1698272"/>
    <lineage>
        <taxon>Archaea</taxon>
        <taxon>Methanobacteriati</taxon>
        <taxon>Methanobacteriota</taxon>
        <taxon>candidate division MSBL1</taxon>
    </lineage>
</organism>
<reference evidence="2 3" key="1">
    <citation type="journal article" date="2016" name="Sci. Rep.">
        <title>Metabolic traits of an uncultured archaeal lineage -MSBL1- from brine pools of the Red Sea.</title>
        <authorList>
            <person name="Mwirichia R."/>
            <person name="Alam I."/>
            <person name="Rashid M."/>
            <person name="Vinu M."/>
            <person name="Ba-Alawi W."/>
            <person name="Anthony Kamau A."/>
            <person name="Kamanda Ngugi D."/>
            <person name="Goker M."/>
            <person name="Klenk H.P."/>
            <person name="Bajic V."/>
            <person name="Stingl U."/>
        </authorList>
    </citation>
    <scope>NUCLEOTIDE SEQUENCE [LARGE SCALE GENOMIC DNA]</scope>
    <source>
        <strain evidence="2">SCGC-AAA261C02</strain>
    </source>
</reference>
<gene>
    <name evidence="2" type="ORF">AKJ42_01475</name>
</gene>
<feature type="domain" description="Polymerase nucleotidyl transferase" evidence="1">
    <location>
        <begin position="132"/>
        <end position="174"/>
    </location>
</feature>
<accession>A0A133V142</accession>
<dbReference type="Pfam" id="PF01909">
    <property type="entry name" value="NTP_transf_2"/>
    <property type="match status" value="1"/>
</dbReference>
<name>A0A133V142_9EURY</name>
<protein>
    <recommendedName>
        <fullName evidence="1">Polymerase nucleotidyl transferase domain-containing protein</fullName>
    </recommendedName>
</protein>
<dbReference type="Gene3D" id="3.30.460.10">
    <property type="entry name" value="Beta Polymerase, domain 2"/>
    <property type="match status" value="1"/>
</dbReference>
<dbReference type="SUPFAM" id="SSF81301">
    <property type="entry name" value="Nucleotidyltransferase"/>
    <property type="match status" value="1"/>
</dbReference>
<evidence type="ECO:0000313" key="3">
    <source>
        <dbReference type="Proteomes" id="UP000070520"/>
    </source>
</evidence>
<proteinExistence type="predicted"/>
<evidence type="ECO:0000313" key="2">
    <source>
        <dbReference type="EMBL" id="KXB00163.1"/>
    </source>
</evidence>
<dbReference type="InterPro" id="IPR002934">
    <property type="entry name" value="Polymerase_NTP_transf_dom"/>
</dbReference>
<dbReference type="AlphaFoldDB" id="A0A133V142"/>
<evidence type="ECO:0000259" key="1">
    <source>
        <dbReference type="Pfam" id="PF01909"/>
    </source>
</evidence>
<comment type="caution">
    <text evidence="2">The sequence shown here is derived from an EMBL/GenBank/DDBJ whole genome shotgun (WGS) entry which is preliminary data.</text>
</comment>
<keyword evidence="3" id="KW-1185">Reference proteome</keyword>
<dbReference type="GO" id="GO:0016779">
    <property type="term" value="F:nucleotidyltransferase activity"/>
    <property type="evidence" value="ECO:0007669"/>
    <property type="project" value="InterPro"/>
</dbReference>